<dbReference type="InterPro" id="IPR030678">
    <property type="entry name" value="Peptide/Ni-bd"/>
</dbReference>
<dbReference type="AlphaFoldDB" id="A0A840RCJ6"/>
<protein>
    <submittedName>
        <fullName evidence="7">Oligopeptide transport system substrate-binding protein</fullName>
    </submittedName>
</protein>
<dbReference type="FunFam" id="3.90.76.10:FF:000001">
    <property type="entry name" value="Oligopeptide ABC transporter substrate-binding protein"/>
    <property type="match status" value="1"/>
</dbReference>
<dbReference type="Gene3D" id="3.40.190.10">
    <property type="entry name" value="Periplasmic binding protein-like II"/>
    <property type="match status" value="1"/>
</dbReference>
<name>A0A840RCJ6_9NEIS</name>
<comment type="similarity">
    <text evidence="2">Belongs to the bacterial solute-binding protein 5 family.</text>
</comment>
<sequence length="538" mass="60104">MNRKIIAAALAATLGLSSLTALAANVPAGVKLADKQELVRHNGTEPDSLDPSLYETKPANYIDSDLFEGLTRNGADGSIQPGVAESWKQTDPRTWVFKLRKDARFSDGSPISADDFVYSWQRTVDPKTGSKYTILHEFILNAKDIVNGKKQPKELGVKALDKYTLEVKTTDVVPFFPGLAAMGNMAPLKKDAIEKNGKDWVKPGKMVSNGAYMLSEWVPNNRVVLVKNPNYWNAKSVVVTKVTYNPVESDDTALKMYKSGEMDWTDEIPTGIYASLKSQFGNELRNTPWLGVYYFNLNNKLPEFQDKRVRQALSMVIDRDILTQKVTGNGETPAYSLFVKGTIAGTPTTYAWTKEPMAQRVAEAKKLLSDAGYGPGKKPLNLKITYNTNEMHKKISLFLASEWKTKLGLATSMENQEFKVFVKTRHDGAYQLARNAWIADYNDATTFLDLVRCGSAQNDTFYCSKTVDGLIAEGNQQTDSAKRTAAYSKAMETAMEDYAVIPMFQYSKARLVKSYVGGYTNTNYLDDYLTQDFYIIKH</sequence>
<evidence type="ECO:0000259" key="6">
    <source>
        <dbReference type="Pfam" id="PF00496"/>
    </source>
</evidence>
<reference evidence="7 8" key="1">
    <citation type="submission" date="2020-08" db="EMBL/GenBank/DDBJ databases">
        <title>Genomic Encyclopedia of Type Strains, Phase IV (KMG-IV): sequencing the most valuable type-strain genomes for metagenomic binning, comparative biology and taxonomic classification.</title>
        <authorList>
            <person name="Goeker M."/>
        </authorList>
    </citation>
    <scope>NUCLEOTIDE SEQUENCE [LARGE SCALE GENOMIC DNA]</scope>
    <source>
        <strain evidence="7 8">DSM 18233</strain>
    </source>
</reference>
<dbReference type="Gene3D" id="3.90.76.10">
    <property type="entry name" value="Dipeptide-binding Protein, Domain 1"/>
    <property type="match status" value="1"/>
</dbReference>
<keyword evidence="8" id="KW-1185">Reference proteome</keyword>
<dbReference type="CDD" id="cd08504">
    <property type="entry name" value="PBP2_OppA"/>
    <property type="match status" value="1"/>
</dbReference>
<evidence type="ECO:0000256" key="5">
    <source>
        <dbReference type="SAM" id="SignalP"/>
    </source>
</evidence>
<feature type="domain" description="Solute-binding protein family 5" evidence="6">
    <location>
        <begin position="79"/>
        <end position="455"/>
    </location>
</feature>
<dbReference type="InterPro" id="IPR039424">
    <property type="entry name" value="SBP_5"/>
</dbReference>
<dbReference type="PIRSF" id="PIRSF002741">
    <property type="entry name" value="MppA"/>
    <property type="match status" value="1"/>
</dbReference>
<comment type="subcellular location">
    <subcellularLocation>
        <location evidence="1">Cell envelope</location>
    </subcellularLocation>
</comment>
<feature type="chain" id="PRO_5032904397" evidence="5">
    <location>
        <begin position="24"/>
        <end position="538"/>
    </location>
</feature>
<dbReference type="Pfam" id="PF00496">
    <property type="entry name" value="SBP_bac_5"/>
    <property type="match status" value="1"/>
</dbReference>
<dbReference type="Proteomes" id="UP000543030">
    <property type="component" value="Unassembled WGS sequence"/>
</dbReference>
<evidence type="ECO:0000313" key="7">
    <source>
        <dbReference type="EMBL" id="MBB5190080.1"/>
    </source>
</evidence>
<dbReference type="RefSeq" id="WP_184097736.1">
    <property type="nucleotide sequence ID" value="NZ_JACHHN010000001.1"/>
</dbReference>
<dbReference type="EMBL" id="JACHHN010000001">
    <property type="protein sequence ID" value="MBB5190080.1"/>
    <property type="molecule type" value="Genomic_DNA"/>
</dbReference>
<dbReference type="Gene3D" id="3.10.105.10">
    <property type="entry name" value="Dipeptide-binding Protein, Domain 3"/>
    <property type="match status" value="1"/>
</dbReference>
<evidence type="ECO:0000256" key="4">
    <source>
        <dbReference type="ARBA" id="ARBA00022729"/>
    </source>
</evidence>
<evidence type="ECO:0000256" key="1">
    <source>
        <dbReference type="ARBA" id="ARBA00004196"/>
    </source>
</evidence>
<dbReference type="PANTHER" id="PTHR30290:SF10">
    <property type="entry name" value="PERIPLASMIC OLIGOPEPTIDE-BINDING PROTEIN-RELATED"/>
    <property type="match status" value="1"/>
</dbReference>
<gene>
    <name evidence="7" type="ORF">HNQ50_000790</name>
</gene>
<organism evidence="7 8">
    <name type="scientific">Silvimonas terrae</name>
    <dbReference type="NCBI Taxonomy" id="300266"/>
    <lineage>
        <taxon>Bacteria</taxon>
        <taxon>Pseudomonadati</taxon>
        <taxon>Pseudomonadota</taxon>
        <taxon>Betaproteobacteria</taxon>
        <taxon>Neisseriales</taxon>
        <taxon>Chitinibacteraceae</taxon>
        <taxon>Silvimonas</taxon>
    </lineage>
</organism>
<accession>A0A840RCJ6</accession>
<evidence type="ECO:0000256" key="2">
    <source>
        <dbReference type="ARBA" id="ARBA00005695"/>
    </source>
</evidence>
<dbReference type="GO" id="GO:0030288">
    <property type="term" value="C:outer membrane-bounded periplasmic space"/>
    <property type="evidence" value="ECO:0007669"/>
    <property type="project" value="TreeGrafter"/>
</dbReference>
<dbReference type="PANTHER" id="PTHR30290">
    <property type="entry name" value="PERIPLASMIC BINDING COMPONENT OF ABC TRANSPORTER"/>
    <property type="match status" value="1"/>
</dbReference>
<dbReference type="SUPFAM" id="SSF53850">
    <property type="entry name" value="Periplasmic binding protein-like II"/>
    <property type="match status" value="1"/>
</dbReference>
<keyword evidence="4 5" id="KW-0732">Signal</keyword>
<keyword evidence="3" id="KW-0813">Transport</keyword>
<dbReference type="FunFam" id="3.10.105.10:FF:000001">
    <property type="entry name" value="Oligopeptide ABC transporter, oligopeptide-binding protein"/>
    <property type="match status" value="1"/>
</dbReference>
<evidence type="ECO:0000256" key="3">
    <source>
        <dbReference type="ARBA" id="ARBA00022448"/>
    </source>
</evidence>
<evidence type="ECO:0000313" key="8">
    <source>
        <dbReference type="Proteomes" id="UP000543030"/>
    </source>
</evidence>
<dbReference type="GO" id="GO:0015833">
    <property type="term" value="P:peptide transport"/>
    <property type="evidence" value="ECO:0007669"/>
    <property type="project" value="TreeGrafter"/>
</dbReference>
<dbReference type="GO" id="GO:1904680">
    <property type="term" value="F:peptide transmembrane transporter activity"/>
    <property type="evidence" value="ECO:0007669"/>
    <property type="project" value="TreeGrafter"/>
</dbReference>
<comment type="caution">
    <text evidence="7">The sequence shown here is derived from an EMBL/GenBank/DDBJ whole genome shotgun (WGS) entry which is preliminary data.</text>
</comment>
<feature type="signal peptide" evidence="5">
    <location>
        <begin position="1"/>
        <end position="23"/>
    </location>
</feature>
<proteinExistence type="inferred from homology"/>
<dbReference type="InterPro" id="IPR000914">
    <property type="entry name" value="SBP_5_dom"/>
</dbReference>
<dbReference type="GO" id="GO:0043190">
    <property type="term" value="C:ATP-binding cassette (ABC) transporter complex"/>
    <property type="evidence" value="ECO:0007669"/>
    <property type="project" value="InterPro"/>
</dbReference>